<keyword evidence="3" id="KW-1185">Reference proteome</keyword>
<sequence>MGGNSPQSTTNVPNGSGTLSTNKIPSNTSQNSGTGTQNMRLRDACCLAISSLATHPSADKRLAGHLPALLSGLLNLCDESESSDMLENDNSGITTPAEEAAITVQKVSLNFANKSLCFSCFR</sequence>
<evidence type="ECO:0000313" key="4">
    <source>
        <dbReference type="WBParaSite" id="SCUD_0002286701-mRNA-1"/>
    </source>
</evidence>
<reference evidence="4" key="1">
    <citation type="submission" date="2016-06" db="UniProtKB">
        <authorList>
            <consortium name="WormBaseParasite"/>
        </authorList>
    </citation>
    <scope>IDENTIFICATION</scope>
</reference>
<organism evidence="4">
    <name type="scientific">Schistosoma curassoni</name>
    <dbReference type="NCBI Taxonomy" id="6186"/>
    <lineage>
        <taxon>Eukaryota</taxon>
        <taxon>Metazoa</taxon>
        <taxon>Spiralia</taxon>
        <taxon>Lophotrochozoa</taxon>
        <taxon>Platyhelminthes</taxon>
        <taxon>Trematoda</taxon>
        <taxon>Digenea</taxon>
        <taxon>Strigeidida</taxon>
        <taxon>Schistosomatoidea</taxon>
        <taxon>Schistosomatidae</taxon>
        <taxon>Schistosoma</taxon>
    </lineage>
</organism>
<evidence type="ECO:0000256" key="1">
    <source>
        <dbReference type="SAM" id="MobiDB-lite"/>
    </source>
</evidence>
<dbReference type="AlphaFoldDB" id="A0A183L696"/>
<proteinExistence type="predicted"/>
<gene>
    <name evidence="2" type="ORF">SCUD_LOCUS22865</name>
</gene>
<protein>
    <submittedName>
        <fullName evidence="4">HEAT repeat-containing protein 1</fullName>
    </submittedName>
</protein>
<reference evidence="2 3" key="2">
    <citation type="submission" date="2018-11" db="EMBL/GenBank/DDBJ databases">
        <authorList>
            <consortium name="Pathogen Informatics"/>
        </authorList>
    </citation>
    <scope>NUCLEOTIDE SEQUENCE [LARGE SCALE GENOMIC DNA]</scope>
    <source>
        <strain evidence="2">Dakar</strain>
        <strain evidence="3">Dakar, Senegal</strain>
    </source>
</reference>
<dbReference type="Proteomes" id="UP000279833">
    <property type="component" value="Unassembled WGS sequence"/>
</dbReference>
<name>A0A183L696_9TREM</name>
<feature type="region of interest" description="Disordered" evidence="1">
    <location>
        <begin position="1"/>
        <end position="37"/>
    </location>
</feature>
<evidence type="ECO:0000313" key="3">
    <source>
        <dbReference type="Proteomes" id="UP000279833"/>
    </source>
</evidence>
<dbReference type="STRING" id="6186.A0A183L696"/>
<accession>A0A183L696</accession>
<dbReference type="WBParaSite" id="SCUD_0002286701-mRNA-1">
    <property type="protein sequence ID" value="SCUD_0002286701-mRNA-1"/>
    <property type="gene ID" value="SCUD_0002286701"/>
</dbReference>
<dbReference type="EMBL" id="UZAK01051023">
    <property type="protein sequence ID" value="VDP80554.1"/>
    <property type="molecule type" value="Genomic_DNA"/>
</dbReference>
<evidence type="ECO:0000313" key="2">
    <source>
        <dbReference type="EMBL" id="VDP80554.1"/>
    </source>
</evidence>